<feature type="compositionally biased region" description="Low complexity" evidence="1">
    <location>
        <begin position="1"/>
        <end position="18"/>
    </location>
</feature>
<feature type="region of interest" description="Disordered" evidence="1">
    <location>
        <begin position="362"/>
        <end position="418"/>
    </location>
</feature>
<proteinExistence type="predicted"/>
<sequence>MSTAATAAVAAAEPTGATSPAPRPLTSPQLLPTCVPRAVSDPVSATSSPAVPNTVTAVSPPALAPPSPSAAQDRPNLKRKTPPSVSPGLDADADADAEAEDDDEEEDRKPLILAPGSPVPSSRRECSSVICKACGVVVRIGEMWDTHRGTCAGTARPAHSHTHSHSNPHAHPQPYPQLHQQQHRHHHPAQYAPPPPPPLPAVETTSYTSILSGLPPAKRRRAKRTEDERIAYLRADTHVAQFEAYRVLCASCDKWIRLRPNSTYCSIPWDAHRKSCLAKKSHAKNAHAYALDERNAAFAKDPDVRKFDAERLLCGVCDKWIALPVDDHLGAVQMWVQHRDGCRKSVGAGMRGVGVMTSNVRGMVDRDGADDECKPPQSPPSAAARSRTPPASSTSSRKHPYSPPPPPPAPASFPAPLHLPLPDAPHVVLDLSPANYAAPHESRRRNAEQRAATLRADVLIREVEPNRVFCSLCTKWVQLRQDSSYCAYPWLQHRGKCLARYQRRAQKAGTEGAKSNGGASKTRYSEEEKEECASELDDAARHAHRRRGPAPLPAHPPRHLPPGYISAPARESGAQDGDADADAEGEDVDADGDSYMEDESASAVAPGRAYTAPQQIRRPPVRASLADLDSPAGRRQFISISIEYLFHTTHEASDDLSISALLGYLNAAMPIDKHEDFDFTEVTRVATAFVAREGRFVLEGDRLRIRE</sequence>
<reference evidence="2" key="1">
    <citation type="submission" date="2023-11" db="EMBL/GenBank/DDBJ databases">
        <authorList>
            <person name="De Vega J J."/>
            <person name="De Vega J J."/>
        </authorList>
    </citation>
    <scope>NUCLEOTIDE SEQUENCE</scope>
</reference>
<dbReference type="Proteomes" id="UP001295794">
    <property type="component" value="Unassembled WGS sequence"/>
</dbReference>
<feature type="compositionally biased region" description="Pro residues" evidence="1">
    <location>
        <begin position="401"/>
        <end position="418"/>
    </location>
</feature>
<name>A0AAD2JYI1_9AGAR</name>
<feature type="compositionally biased region" description="Pro residues" evidence="1">
    <location>
        <begin position="191"/>
        <end position="200"/>
    </location>
</feature>
<dbReference type="EMBL" id="CAVNYO010000138">
    <property type="protein sequence ID" value="CAK5268960.1"/>
    <property type="molecule type" value="Genomic_DNA"/>
</dbReference>
<feature type="region of interest" description="Disordered" evidence="1">
    <location>
        <begin position="1"/>
        <end position="124"/>
    </location>
</feature>
<feature type="compositionally biased region" description="Low complexity" evidence="1">
    <location>
        <begin position="380"/>
        <end position="395"/>
    </location>
</feature>
<feature type="compositionally biased region" description="Basic residues" evidence="1">
    <location>
        <begin position="158"/>
        <end position="168"/>
    </location>
</feature>
<evidence type="ECO:0000313" key="3">
    <source>
        <dbReference type="Proteomes" id="UP001295794"/>
    </source>
</evidence>
<feature type="compositionally biased region" description="Basic and acidic residues" evidence="1">
    <location>
        <begin position="363"/>
        <end position="374"/>
    </location>
</feature>
<feature type="compositionally biased region" description="Acidic residues" evidence="1">
    <location>
        <begin position="527"/>
        <end position="537"/>
    </location>
</feature>
<evidence type="ECO:0000313" key="2">
    <source>
        <dbReference type="EMBL" id="CAK5268960.1"/>
    </source>
</evidence>
<protein>
    <submittedName>
        <fullName evidence="2">Uncharacterized protein</fullName>
    </submittedName>
</protein>
<feature type="region of interest" description="Disordered" evidence="1">
    <location>
        <begin position="507"/>
        <end position="618"/>
    </location>
</feature>
<keyword evidence="3" id="KW-1185">Reference proteome</keyword>
<feature type="compositionally biased region" description="Low complexity" evidence="1">
    <location>
        <begin position="169"/>
        <end position="180"/>
    </location>
</feature>
<accession>A0AAD2JYI1</accession>
<feature type="region of interest" description="Disordered" evidence="1">
    <location>
        <begin position="153"/>
        <end position="204"/>
    </location>
</feature>
<comment type="caution">
    <text evidence="2">The sequence shown here is derived from an EMBL/GenBank/DDBJ whole genome shotgun (WGS) entry which is preliminary data.</text>
</comment>
<dbReference type="AlphaFoldDB" id="A0AAD2JYI1"/>
<evidence type="ECO:0000256" key="1">
    <source>
        <dbReference type="SAM" id="MobiDB-lite"/>
    </source>
</evidence>
<feature type="compositionally biased region" description="Polar residues" evidence="1">
    <location>
        <begin position="43"/>
        <end position="56"/>
    </location>
</feature>
<organism evidence="2 3">
    <name type="scientific">Mycena citricolor</name>
    <dbReference type="NCBI Taxonomy" id="2018698"/>
    <lineage>
        <taxon>Eukaryota</taxon>
        <taxon>Fungi</taxon>
        <taxon>Dikarya</taxon>
        <taxon>Basidiomycota</taxon>
        <taxon>Agaricomycotina</taxon>
        <taxon>Agaricomycetes</taxon>
        <taxon>Agaricomycetidae</taxon>
        <taxon>Agaricales</taxon>
        <taxon>Marasmiineae</taxon>
        <taxon>Mycenaceae</taxon>
        <taxon>Mycena</taxon>
    </lineage>
</organism>
<feature type="compositionally biased region" description="Acidic residues" evidence="1">
    <location>
        <begin position="91"/>
        <end position="106"/>
    </location>
</feature>
<gene>
    <name evidence="2" type="ORF">MYCIT1_LOCUS12332</name>
</gene>
<feature type="compositionally biased region" description="Acidic residues" evidence="1">
    <location>
        <begin position="577"/>
        <end position="600"/>
    </location>
</feature>